<reference evidence="2 3" key="1">
    <citation type="journal article" date="2012" name="BMC Genomics">
        <title>Comparative genomics of the white-rot fungi, Phanerochaete carnosa and P. chrysosporium, to elucidate the genetic basis of the distinct wood types they colonize.</title>
        <authorList>
            <person name="Suzuki H."/>
            <person name="MacDonald J."/>
            <person name="Syed K."/>
            <person name="Salamov A."/>
            <person name="Hori C."/>
            <person name="Aerts A."/>
            <person name="Henrissat B."/>
            <person name="Wiebenga A."/>
            <person name="vanKuyk P.A."/>
            <person name="Barry K."/>
            <person name="Lindquist E."/>
            <person name="LaButti K."/>
            <person name="Lapidus A."/>
            <person name="Lucas S."/>
            <person name="Coutinho P."/>
            <person name="Gong Y."/>
            <person name="Samejima M."/>
            <person name="Mahadevan R."/>
            <person name="Abou-Zaid M."/>
            <person name="de Vries R.P."/>
            <person name="Igarashi K."/>
            <person name="Yadav J.S."/>
            <person name="Grigoriev I.V."/>
            <person name="Master E.R."/>
        </authorList>
    </citation>
    <scope>NUCLEOTIDE SEQUENCE [LARGE SCALE GENOMIC DNA]</scope>
    <source>
        <strain evidence="2 3">HHB-10118-sp</strain>
    </source>
</reference>
<protein>
    <submittedName>
        <fullName evidence="2">Uncharacterized protein</fullName>
    </submittedName>
</protein>
<gene>
    <name evidence="2" type="ORF">PHACADRAFT_212785</name>
</gene>
<dbReference type="GeneID" id="18913283"/>
<name>K5UMF0_PHACS</name>
<sequence length="253" mass="27801">MRAYLRRKFTCAPRKALEPHPTEQQPLAKPKPTSVSLPHYLRFSVTLMRSTGPSTPRSASTTKIPLLSPELHGGSLVPSNLIEYPETKSFRARRQIIISHPHAAPPSNGLWSSAEAIQTELTCVSLCHSLPHLPALLDDPRVTISMCDNFNFLAANASVQDTTREPVGSANLLPQKPHFELLHVALTSGHRIATHIAFQHIRLPPVNGLLETTRNTLLVTVCAFAAVSTHFCDSASSYIWRSKADYARAYATG</sequence>
<dbReference type="Proteomes" id="UP000008370">
    <property type="component" value="Unassembled WGS sequence"/>
</dbReference>
<dbReference type="STRING" id="650164.K5UMF0"/>
<dbReference type="EMBL" id="JH930477">
    <property type="protein sequence ID" value="EKM50856.1"/>
    <property type="molecule type" value="Genomic_DNA"/>
</dbReference>
<dbReference type="AlphaFoldDB" id="K5UMF0"/>
<keyword evidence="3" id="KW-1185">Reference proteome</keyword>
<evidence type="ECO:0000256" key="1">
    <source>
        <dbReference type="SAM" id="MobiDB-lite"/>
    </source>
</evidence>
<feature type="region of interest" description="Disordered" evidence="1">
    <location>
        <begin position="13"/>
        <end position="34"/>
    </location>
</feature>
<dbReference type="InParanoid" id="K5UMF0"/>
<organism evidence="2 3">
    <name type="scientific">Phanerochaete carnosa (strain HHB-10118-sp)</name>
    <name type="common">White-rot fungus</name>
    <name type="synonym">Peniophora carnosa</name>
    <dbReference type="NCBI Taxonomy" id="650164"/>
    <lineage>
        <taxon>Eukaryota</taxon>
        <taxon>Fungi</taxon>
        <taxon>Dikarya</taxon>
        <taxon>Basidiomycota</taxon>
        <taxon>Agaricomycotina</taxon>
        <taxon>Agaricomycetes</taxon>
        <taxon>Polyporales</taxon>
        <taxon>Phanerochaetaceae</taxon>
        <taxon>Phanerochaete</taxon>
    </lineage>
</organism>
<evidence type="ECO:0000313" key="3">
    <source>
        <dbReference type="Proteomes" id="UP000008370"/>
    </source>
</evidence>
<dbReference type="KEGG" id="pco:PHACADRAFT_212785"/>
<dbReference type="HOGENOM" id="CLU_1098820_0_0_1"/>
<accession>K5UMF0</accession>
<dbReference type="RefSeq" id="XP_007400024.1">
    <property type="nucleotide sequence ID" value="XM_007399962.1"/>
</dbReference>
<evidence type="ECO:0000313" key="2">
    <source>
        <dbReference type="EMBL" id="EKM50856.1"/>
    </source>
</evidence>
<proteinExistence type="predicted"/>